<dbReference type="Proteomes" id="UP000326944">
    <property type="component" value="Chromosome"/>
</dbReference>
<dbReference type="InterPro" id="IPR038706">
    <property type="entry name" value="Type_VI_SciN-like_sf"/>
</dbReference>
<gene>
    <name evidence="1" type="primary">tssJ</name>
    <name evidence="1" type="ORF">FJR48_04065</name>
</gene>
<dbReference type="KEGG" id="sulg:FJR48_04065"/>
<proteinExistence type="predicted"/>
<organism evidence="1 2">
    <name type="scientific">Sulfurimonas lithotrophica</name>
    <dbReference type="NCBI Taxonomy" id="2590022"/>
    <lineage>
        <taxon>Bacteria</taxon>
        <taxon>Pseudomonadati</taxon>
        <taxon>Campylobacterota</taxon>
        <taxon>Epsilonproteobacteria</taxon>
        <taxon>Campylobacterales</taxon>
        <taxon>Sulfurimonadaceae</taxon>
        <taxon>Sulfurimonas</taxon>
    </lineage>
</organism>
<dbReference type="RefSeq" id="WP_152306881.1">
    <property type="nucleotide sequence ID" value="NZ_CP043617.1"/>
</dbReference>
<protein>
    <submittedName>
        <fullName evidence="1">Type VI secretion system lipoprotein TssJ</fullName>
    </submittedName>
</protein>
<dbReference type="PANTHER" id="PTHR37625">
    <property type="entry name" value="OUTER MEMBRANE LIPOPROTEIN-RELATED"/>
    <property type="match status" value="1"/>
</dbReference>
<name>A0A5P8NZR1_9BACT</name>
<dbReference type="Gene3D" id="2.60.40.4150">
    <property type="entry name" value="Type VI secretion system, lipoprotein SciN"/>
    <property type="match status" value="1"/>
</dbReference>
<dbReference type="PANTHER" id="PTHR37625:SF4">
    <property type="entry name" value="OUTER MEMBRANE LIPOPROTEIN"/>
    <property type="match status" value="1"/>
</dbReference>
<dbReference type="OrthoDB" id="5346593at2"/>
<keyword evidence="2" id="KW-1185">Reference proteome</keyword>
<dbReference type="InterPro" id="IPR017734">
    <property type="entry name" value="T6SS_SciN"/>
</dbReference>
<accession>A0A5P8NZR1</accession>
<dbReference type="NCBIfam" id="TIGR03352">
    <property type="entry name" value="VI_chp_3"/>
    <property type="match status" value="1"/>
</dbReference>
<dbReference type="AlphaFoldDB" id="A0A5P8NZR1"/>
<dbReference type="EMBL" id="CP043617">
    <property type="protein sequence ID" value="QFR48938.1"/>
    <property type="molecule type" value="Genomic_DNA"/>
</dbReference>
<reference evidence="1 2" key="1">
    <citation type="submission" date="2019-09" db="EMBL/GenBank/DDBJ databases">
        <title>Sulfurimonas gotlandica sp. nov., a chemoautotrophic and psychrotolerant epsilonproteobacterium isolated from a pelagic redoxcline, and an emended description of the genus Sulfurimonas.</title>
        <authorList>
            <person name="Wang S."/>
            <person name="Jiang L."/>
            <person name="Shao S."/>
        </authorList>
    </citation>
    <scope>NUCLEOTIDE SEQUENCE [LARGE SCALE GENOMIC DNA]</scope>
    <source>
        <strain evidence="1 2">GYSZ_1</strain>
    </source>
</reference>
<dbReference type="Pfam" id="PF12790">
    <property type="entry name" value="T6SS-SciN"/>
    <property type="match status" value="1"/>
</dbReference>
<evidence type="ECO:0000313" key="2">
    <source>
        <dbReference type="Proteomes" id="UP000326944"/>
    </source>
</evidence>
<keyword evidence="1" id="KW-0449">Lipoprotein</keyword>
<dbReference type="PROSITE" id="PS51257">
    <property type="entry name" value="PROKAR_LIPOPROTEIN"/>
    <property type="match status" value="1"/>
</dbReference>
<evidence type="ECO:0000313" key="1">
    <source>
        <dbReference type="EMBL" id="QFR48938.1"/>
    </source>
</evidence>
<sequence length="145" mass="17049">MKILITVFIIFFMSGCISRPTHIDLEIESAKEINVNENNVSSPLMLVFYELSSADRFVKFTYWDLVDNEGEKLKEDIISQTKHPILPNEFQTYRIVFSEKAKYLGIIAKYREIIEPNWRYIINLEKDSSNDAELKVEKYSILEDD</sequence>